<feature type="compositionally biased region" description="Basic and acidic residues" evidence="1">
    <location>
        <begin position="1"/>
        <end position="10"/>
    </location>
</feature>
<proteinExistence type="predicted"/>
<dbReference type="Pfam" id="PF00646">
    <property type="entry name" value="F-box"/>
    <property type="match status" value="1"/>
</dbReference>
<dbReference type="SMART" id="SM00256">
    <property type="entry name" value="FBOX"/>
    <property type="match status" value="1"/>
</dbReference>
<reference evidence="3 4" key="1">
    <citation type="submission" date="2019-01" db="EMBL/GenBank/DDBJ databases">
        <title>Draft genome sequence of Psathyrella aberdarensis IHI B618.</title>
        <authorList>
            <person name="Buettner E."/>
            <person name="Kellner H."/>
        </authorList>
    </citation>
    <scope>NUCLEOTIDE SEQUENCE [LARGE SCALE GENOMIC DNA]</scope>
    <source>
        <strain evidence="3 4">IHI B618</strain>
    </source>
</reference>
<dbReference type="Gene3D" id="1.20.1280.50">
    <property type="match status" value="1"/>
</dbReference>
<dbReference type="EMBL" id="SDEE01000078">
    <property type="protein sequence ID" value="RXW22245.1"/>
    <property type="molecule type" value="Genomic_DNA"/>
</dbReference>
<feature type="domain" description="F-box" evidence="2">
    <location>
        <begin position="47"/>
        <end position="96"/>
    </location>
</feature>
<dbReference type="Proteomes" id="UP000290288">
    <property type="component" value="Unassembled WGS sequence"/>
</dbReference>
<evidence type="ECO:0000256" key="1">
    <source>
        <dbReference type="SAM" id="MobiDB-lite"/>
    </source>
</evidence>
<dbReference type="InterPro" id="IPR036047">
    <property type="entry name" value="F-box-like_dom_sf"/>
</dbReference>
<dbReference type="SUPFAM" id="SSF81383">
    <property type="entry name" value="F-box domain"/>
    <property type="match status" value="1"/>
</dbReference>
<dbReference type="InterPro" id="IPR001810">
    <property type="entry name" value="F-box_dom"/>
</dbReference>
<gene>
    <name evidence="3" type="ORF">EST38_g3619</name>
</gene>
<protein>
    <recommendedName>
        <fullName evidence="2">F-box domain-containing protein</fullName>
    </recommendedName>
</protein>
<name>A0A4Q2DTN2_9AGAR</name>
<organism evidence="3 4">
    <name type="scientific">Candolleomyces aberdarensis</name>
    <dbReference type="NCBI Taxonomy" id="2316362"/>
    <lineage>
        <taxon>Eukaryota</taxon>
        <taxon>Fungi</taxon>
        <taxon>Dikarya</taxon>
        <taxon>Basidiomycota</taxon>
        <taxon>Agaricomycotina</taxon>
        <taxon>Agaricomycetes</taxon>
        <taxon>Agaricomycetidae</taxon>
        <taxon>Agaricales</taxon>
        <taxon>Agaricineae</taxon>
        <taxon>Psathyrellaceae</taxon>
        <taxon>Candolleomyces</taxon>
    </lineage>
</organism>
<feature type="region of interest" description="Disordered" evidence="1">
    <location>
        <begin position="1"/>
        <end position="38"/>
    </location>
</feature>
<dbReference type="AlphaFoldDB" id="A0A4Q2DTN2"/>
<keyword evidence="4" id="KW-1185">Reference proteome</keyword>
<evidence type="ECO:0000313" key="4">
    <source>
        <dbReference type="Proteomes" id="UP000290288"/>
    </source>
</evidence>
<sequence>MAKADKQDSRRSKRAKHAQSTAPTGKPSKGPARERKQVRNAEEGAILKYMREMPLDVLLEIFSHLEPADLIHLSRTTKALRSIMMVRSSRSIWTQALSSIPDLPPCPDDLIEAQYANLMFTDYCHECLANADDHPNILLLMFMEARTQLCHKCAPCKFKTARAFSGSFKEIKSVVPMTKESFETYSYHEWNPEKYHVDVAKEMMAEYDKLAQVERGGWLREQTAKRKAISEVTLNSLSSSYALLIMYFQPQHAEACEIFFQARLEQDEEMIASIQLKRQDQVIERLKELGKLSLASLVVVVINLFLRIERRS</sequence>
<dbReference type="CDD" id="cd09917">
    <property type="entry name" value="F-box_SF"/>
    <property type="match status" value="1"/>
</dbReference>
<dbReference type="PROSITE" id="PS50181">
    <property type="entry name" value="FBOX"/>
    <property type="match status" value="1"/>
</dbReference>
<evidence type="ECO:0000259" key="2">
    <source>
        <dbReference type="PROSITE" id="PS50181"/>
    </source>
</evidence>
<dbReference type="OrthoDB" id="2322499at2759"/>
<accession>A0A4Q2DTN2</accession>
<comment type="caution">
    <text evidence="3">The sequence shown here is derived from an EMBL/GenBank/DDBJ whole genome shotgun (WGS) entry which is preliminary data.</text>
</comment>
<evidence type="ECO:0000313" key="3">
    <source>
        <dbReference type="EMBL" id="RXW22245.1"/>
    </source>
</evidence>